<comment type="caution">
    <text evidence="2">The sequence shown here is derived from an EMBL/GenBank/DDBJ whole genome shotgun (WGS) entry which is preliminary data.</text>
</comment>
<organism evidence="2 3">
    <name type="scientific">Granulicella cerasi</name>
    <dbReference type="NCBI Taxonomy" id="741063"/>
    <lineage>
        <taxon>Bacteria</taxon>
        <taxon>Pseudomonadati</taxon>
        <taxon>Acidobacteriota</taxon>
        <taxon>Terriglobia</taxon>
        <taxon>Terriglobales</taxon>
        <taxon>Acidobacteriaceae</taxon>
        <taxon>Granulicella</taxon>
    </lineage>
</organism>
<name>A0ABW1Z7B1_9BACT</name>
<proteinExistence type="predicted"/>
<sequence length="358" mass="38355">MGDVWYGGTTRNPWNLMQGSSGSSAGPASAVSAGCLPFAIGSETLGSISSPSTRCGVTGYRPSFGFVPRTGAMPLSWSMDKLGPIARSVEDCALVMSHIFGPDGVDHSVHEASFVWDAKYDWRKLRIGYFTDTFAEPTWKAPERKKDESDADFAKRTAASQASFARRLYDAKYDRATLDVLKRMGITLIPVELPKLPWGAMVSPLEAEGAASFDQLTLSGRDALLNGQSAHDWPNLFRAARFYPAVDYVQAMRARSLGIAAMKKLFDQVDIVAATSSSTQLTATNLTGHPAIIVPNGLRGADAPAPRSLQETNDGNTGGPGTPVSITFLAGLYNDARLLAFANAYQQAAGFLGLHPKL</sequence>
<dbReference type="PANTHER" id="PTHR11895">
    <property type="entry name" value="TRANSAMIDASE"/>
    <property type="match status" value="1"/>
</dbReference>
<protein>
    <submittedName>
        <fullName evidence="2">Amidase family protein</fullName>
    </submittedName>
</protein>
<dbReference type="Gene3D" id="3.90.1300.10">
    <property type="entry name" value="Amidase signature (AS) domain"/>
    <property type="match status" value="1"/>
</dbReference>
<dbReference type="Proteomes" id="UP001596391">
    <property type="component" value="Unassembled WGS sequence"/>
</dbReference>
<dbReference type="InterPro" id="IPR036928">
    <property type="entry name" value="AS_sf"/>
</dbReference>
<dbReference type="EMBL" id="JBHSWI010000001">
    <property type="protein sequence ID" value="MFC6644788.1"/>
    <property type="molecule type" value="Genomic_DNA"/>
</dbReference>
<reference evidence="3" key="1">
    <citation type="journal article" date="2019" name="Int. J. Syst. Evol. Microbiol.">
        <title>The Global Catalogue of Microorganisms (GCM) 10K type strain sequencing project: providing services to taxonomists for standard genome sequencing and annotation.</title>
        <authorList>
            <consortium name="The Broad Institute Genomics Platform"/>
            <consortium name="The Broad Institute Genome Sequencing Center for Infectious Disease"/>
            <person name="Wu L."/>
            <person name="Ma J."/>
        </authorList>
    </citation>
    <scope>NUCLEOTIDE SEQUENCE [LARGE SCALE GENOMIC DNA]</scope>
    <source>
        <strain evidence="3">CGMCC 1.16026</strain>
    </source>
</reference>
<evidence type="ECO:0000313" key="2">
    <source>
        <dbReference type="EMBL" id="MFC6644788.1"/>
    </source>
</evidence>
<dbReference type="PANTHER" id="PTHR11895:SF73">
    <property type="entry name" value="AMIDASE FAMILY PROTEIN"/>
    <property type="match status" value="1"/>
</dbReference>
<dbReference type="InterPro" id="IPR023631">
    <property type="entry name" value="Amidase_dom"/>
</dbReference>
<feature type="domain" description="Amidase" evidence="1">
    <location>
        <begin position="7"/>
        <end position="339"/>
    </location>
</feature>
<evidence type="ECO:0000313" key="3">
    <source>
        <dbReference type="Proteomes" id="UP001596391"/>
    </source>
</evidence>
<evidence type="ECO:0000259" key="1">
    <source>
        <dbReference type="Pfam" id="PF01425"/>
    </source>
</evidence>
<keyword evidence="3" id="KW-1185">Reference proteome</keyword>
<dbReference type="SUPFAM" id="SSF75304">
    <property type="entry name" value="Amidase signature (AS) enzymes"/>
    <property type="match status" value="1"/>
</dbReference>
<gene>
    <name evidence="2" type="ORF">ACFQBQ_04110</name>
</gene>
<accession>A0ABW1Z7B1</accession>
<dbReference type="Pfam" id="PF01425">
    <property type="entry name" value="Amidase"/>
    <property type="match status" value="1"/>
</dbReference>
<dbReference type="InterPro" id="IPR000120">
    <property type="entry name" value="Amidase"/>
</dbReference>